<dbReference type="Pfam" id="PF13646">
    <property type="entry name" value="HEAT_2"/>
    <property type="match status" value="1"/>
</dbReference>
<dbReference type="InterPro" id="IPR011989">
    <property type="entry name" value="ARM-like"/>
</dbReference>
<dbReference type="Gene3D" id="1.25.10.10">
    <property type="entry name" value="Leucine-rich Repeat Variant"/>
    <property type="match status" value="1"/>
</dbReference>
<reference evidence="1 2" key="1">
    <citation type="submission" date="2020-07" db="EMBL/GenBank/DDBJ databases">
        <title>Sequencing the genomes of 1000 actinobacteria strains.</title>
        <authorList>
            <person name="Klenk H.-P."/>
        </authorList>
    </citation>
    <scope>NUCLEOTIDE SEQUENCE [LARGE SCALE GENOMIC DNA]</scope>
    <source>
        <strain evidence="1 2">DSM 102047</strain>
    </source>
</reference>
<evidence type="ECO:0000313" key="1">
    <source>
        <dbReference type="EMBL" id="NYE96499.1"/>
    </source>
</evidence>
<evidence type="ECO:0008006" key="3">
    <source>
        <dbReference type="Google" id="ProtNLM"/>
    </source>
</evidence>
<dbReference type="SUPFAM" id="SSF48371">
    <property type="entry name" value="ARM repeat"/>
    <property type="match status" value="1"/>
</dbReference>
<accession>A0A7Y9S837</accession>
<dbReference type="AlphaFoldDB" id="A0A7Y9S837"/>
<dbReference type="RefSeq" id="WP_179390149.1">
    <property type="nucleotide sequence ID" value="NZ_JACBYQ010000002.1"/>
</dbReference>
<dbReference type="EMBL" id="JACBYQ010000002">
    <property type="protein sequence ID" value="NYE96499.1"/>
    <property type="molecule type" value="Genomic_DNA"/>
</dbReference>
<organism evidence="1 2">
    <name type="scientific">Psychromicrobium silvestre</name>
    <dbReference type="NCBI Taxonomy" id="1645614"/>
    <lineage>
        <taxon>Bacteria</taxon>
        <taxon>Bacillati</taxon>
        <taxon>Actinomycetota</taxon>
        <taxon>Actinomycetes</taxon>
        <taxon>Micrococcales</taxon>
        <taxon>Micrococcaceae</taxon>
        <taxon>Psychromicrobium</taxon>
    </lineage>
</organism>
<protein>
    <recommendedName>
        <fullName evidence="3">HEAT repeat domain-containing protein</fullName>
    </recommendedName>
</protein>
<dbReference type="Proteomes" id="UP000521748">
    <property type="component" value="Unassembled WGS sequence"/>
</dbReference>
<proteinExistence type="predicted"/>
<keyword evidence="2" id="KW-1185">Reference proteome</keyword>
<name>A0A7Y9S837_9MICC</name>
<sequence length="162" mass="17921">MTHPGTLIEQGVKEYGYELMIQATLELLCGEVPAIPLQAFGGTSGWQPYWLPTWGARACLYLWHEDCTEPILAGLGSEFWRAREMCAKVCRYREVGLSELSPLLNDPIPRVRAAAARAIGSLGEVEHAQGLKKLRTDPEASVRTAANSALKQLAERLDRPMD</sequence>
<gene>
    <name evidence="1" type="ORF">FHU41_002749</name>
</gene>
<comment type="caution">
    <text evidence="1">The sequence shown here is derived from an EMBL/GenBank/DDBJ whole genome shotgun (WGS) entry which is preliminary data.</text>
</comment>
<dbReference type="InterPro" id="IPR016024">
    <property type="entry name" value="ARM-type_fold"/>
</dbReference>
<evidence type="ECO:0000313" key="2">
    <source>
        <dbReference type="Proteomes" id="UP000521748"/>
    </source>
</evidence>